<dbReference type="InterPro" id="IPR001969">
    <property type="entry name" value="Aspartic_peptidase_AS"/>
</dbReference>
<feature type="signal peptide" evidence="8">
    <location>
        <begin position="1"/>
        <end position="24"/>
    </location>
</feature>
<feature type="chain" id="PRO_5019373172" description="Peptidase A1 domain-containing protein" evidence="8">
    <location>
        <begin position="25"/>
        <end position="472"/>
    </location>
</feature>
<dbReference type="InterPro" id="IPR032799">
    <property type="entry name" value="TAXi_C"/>
</dbReference>
<dbReference type="InterPro" id="IPR021109">
    <property type="entry name" value="Peptidase_aspartic_dom_sf"/>
</dbReference>
<dbReference type="EMBL" id="SDMP01000006">
    <property type="protein sequence ID" value="RYR53512.1"/>
    <property type="molecule type" value="Genomic_DNA"/>
</dbReference>
<dbReference type="PROSITE" id="PS51767">
    <property type="entry name" value="PEPTIDASE_A1"/>
    <property type="match status" value="1"/>
</dbReference>
<name>A0A445CRD5_ARAHY</name>
<evidence type="ECO:0000259" key="9">
    <source>
        <dbReference type="PROSITE" id="PS51767"/>
    </source>
</evidence>
<evidence type="ECO:0000313" key="10">
    <source>
        <dbReference type="EMBL" id="RYR53512.1"/>
    </source>
</evidence>
<proteinExistence type="inferred from homology"/>
<feature type="domain" description="Peptidase A1" evidence="9">
    <location>
        <begin position="89"/>
        <end position="464"/>
    </location>
</feature>
<keyword evidence="5" id="KW-0325">Glycoprotein</keyword>
<dbReference type="AlphaFoldDB" id="A0A445CRD5"/>
<dbReference type="InterPro" id="IPR051708">
    <property type="entry name" value="Plant_Aspart_Prot_A1"/>
</dbReference>
<feature type="active site" evidence="6">
    <location>
        <position position="107"/>
    </location>
</feature>
<evidence type="ECO:0000256" key="6">
    <source>
        <dbReference type="PIRSR" id="PIRSR601461-1"/>
    </source>
</evidence>
<dbReference type="GO" id="GO:0004190">
    <property type="term" value="F:aspartic-type endopeptidase activity"/>
    <property type="evidence" value="ECO:0007669"/>
    <property type="project" value="UniProtKB-KW"/>
</dbReference>
<dbReference type="STRING" id="3818.A0A445CRD5"/>
<dbReference type="PANTHER" id="PTHR47967">
    <property type="entry name" value="OS07G0603500 PROTEIN-RELATED"/>
    <property type="match status" value="1"/>
</dbReference>
<dbReference type="Pfam" id="PF14541">
    <property type="entry name" value="TAXi_C"/>
    <property type="match status" value="1"/>
</dbReference>
<dbReference type="Gene3D" id="2.40.70.10">
    <property type="entry name" value="Acid Proteases"/>
    <property type="match status" value="2"/>
</dbReference>
<dbReference type="FunFam" id="2.40.70.10:FF:000034">
    <property type="entry name" value="Aspartyl protease family protein"/>
    <property type="match status" value="1"/>
</dbReference>
<dbReference type="InterPro" id="IPR001461">
    <property type="entry name" value="Aspartic_peptidase_A1"/>
</dbReference>
<dbReference type="InterPro" id="IPR034161">
    <property type="entry name" value="Pepsin-like_plant"/>
</dbReference>
<keyword evidence="8" id="KW-0732">Signal</keyword>
<evidence type="ECO:0000256" key="1">
    <source>
        <dbReference type="ARBA" id="ARBA00007447"/>
    </source>
</evidence>
<evidence type="ECO:0000256" key="4">
    <source>
        <dbReference type="ARBA" id="ARBA00022801"/>
    </source>
</evidence>
<sequence length="472" mass="50948">MATYFHILCTLSLTLLSLTPLSSSSNTIKLSLSPFFTNQPSSSSSASQPLLQALKFAASASLSRAHHLKNRKSSEYVTTPVFAKSYGGYSVDLSFGTPPQTFPFVLDTGSSLVWFPCSSRYLCSNCNFPNIDPSNIHTFIPKNSSTARFVGCTNPKCDWIFGSDPQSRCPGCQPGSPNCALNCPAYIIQYGLGSTAGLLLLDNLDFPGKIVTDFLVGCSILSVRQPSGIAGFGRGKESLPSQMNLKRFSYCLVSHRFDDAPVKSDLILHIGSSGGSKTAGVSYTPFRANPAAANNSAFGEYYYVTLRKILVGGKRVKAPYALLEPGLDGNGGTIVDSGSTFTFMEKPVFEVVAKEFEKQMKNFTRAKDVEDQSGLSPCFDFKGSKTVPLPELTFQFKGGAKMTLPVADYFSLVGRADVACLTIVTDGGSAGPARAGGPSIILGNYQQQNYYVEYDLENQRFGFRPQNCQKSV</sequence>
<keyword evidence="2 7" id="KW-0645">Protease</keyword>
<dbReference type="SUPFAM" id="SSF50630">
    <property type="entry name" value="Acid proteases"/>
    <property type="match status" value="1"/>
</dbReference>
<evidence type="ECO:0000256" key="3">
    <source>
        <dbReference type="ARBA" id="ARBA00022750"/>
    </source>
</evidence>
<dbReference type="PRINTS" id="PR00792">
    <property type="entry name" value="PEPSIN"/>
</dbReference>
<dbReference type="InterPro" id="IPR032861">
    <property type="entry name" value="TAXi_N"/>
</dbReference>
<dbReference type="Gramene" id="arahy.Tifrunner.gnm2.ann2.Ah06g252200.1">
    <property type="protein sequence ID" value="arahy.Tifrunner.gnm2.ann2.Ah06g252200.1-CDS-1"/>
    <property type="gene ID" value="arahy.Tifrunner.gnm2.ann2.Ah06g252200"/>
</dbReference>
<dbReference type="FunFam" id="2.40.70.10:FF:000120">
    <property type="entry name" value="Aspartic proteinase nepenthesin-2"/>
    <property type="match status" value="1"/>
</dbReference>
<dbReference type="InterPro" id="IPR033121">
    <property type="entry name" value="PEPTIDASE_A1"/>
</dbReference>
<dbReference type="CDD" id="cd05476">
    <property type="entry name" value="pepsin_A_like_plant"/>
    <property type="match status" value="1"/>
</dbReference>
<evidence type="ECO:0000256" key="2">
    <source>
        <dbReference type="ARBA" id="ARBA00022670"/>
    </source>
</evidence>
<keyword evidence="4 7" id="KW-0378">Hydrolase</keyword>
<feature type="active site" evidence="6">
    <location>
        <position position="336"/>
    </location>
</feature>
<comment type="similarity">
    <text evidence="1 7">Belongs to the peptidase A1 family.</text>
</comment>
<dbReference type="Pfam" id="PF14543">
    <property type="entry name" value="TAXi_N"/>
    <property type="match status" value="1"/>
</dbReference>
<evidence type="ECO:0000256" key="8">
    <source>
        <dbReference type="SAM" id="SignalP"/>
    </source>
</evidence>
<reference evidence="10 11" key="1">
    <citation type="submission" date="2019-01" db="EMBL/GenBank/DDBJ databases">
        <title>Sequencing of cultivated peanut Arachis hypogaea provides insights into genome evolution and oil improvement.</title>
        <authorList>
            <person name="Chen X."/>
        </authorList>
    </citation>
    <scope>NUCLEOTIDE SEQUENCE [LARGE SCALE GENOMIC DNA]</scope>
    <source>
        <strain evidence="11">cv. Fuhuasheng</strain>
        <tissue evidence="10">Leaves</tissue>
    </source>
</reference>
<dbReference type="Proteomes" id="UP000289738">
    <property type="component" value="Chromosome A06"/>
</dbReference>
<dbReference type="PANTHER" id="PTHR47967:SF36">
    <property type="entry name" value="PEPTIDASE A1 DOMAIN-CONTAINING PROTEIN"/>
    <property type="match status" value="1"/>
</dbReference>
<evidence type="ECO:0000256" key="7">
    <source>
        <dbReference type="RuleBase" id="RU000454"/>
    </source>
</evidence>
<dbReference type="GO" id="GO:0006508">
    <property type="term" value="P:proteolysis"/>
    <property type="evidence" value="ECO:0007669"/>
    <property type="project" value="UniProtKB-KW"/>
</dbReference>
<gene>
    <name evidence="10" type="ORF">Ahy_A06g028668</name>
</gene>
<evidence type="ECO:0000256" key="5">
    <source>
        <dbReference type="ARBA" id="ARBA00023180"/>
    </source>
</evidence>
<accession>A0A445CRD5</accession>
<dbReference type="OrthoDB" id="2747330at2759"/>
<dbReference type="SMR" id="A0A445CRD5"/>
<dbReference type="PROSITE" id="PS00141">
    <property type="entry name" value="ASP_PROTEASE"/>
    <property type="match status" value="1"/>
</dbReference>
<dbReference type="GO" id="GO:0005576">
    <property type="term" value="C:extracellular region"/>
    <property type="evidence" value="ECO:0007669"/>
    <property type="project" value="TreeGrafter"/>
</dbReference>
<comment type="caution">
    <text evidence="10">The sequence shown here is derived from an EMBL/GenBank/DDBJ whole genome shotgun (WGS) entry which is preliminary data.</text>
</comment>
<keyword evidence="11" id="KW-1185">Reference proteome</keyword>
<protein>
    <recommendedName>
        <fullName evidence="9">Peptidase A1 domain-containing protein</fullName>
    </recommendedName>
</protein>
<evidence type="ECO:0000313" key="11">
    <source>
        <dbReference type="Proteomes" id="UP000289738"/>
    </source>
</evidence>
<organism evidence="10 11">
    <name type="scientific">Arachis hypogaea</name>
    <name type="common">Peanut</name>
    <dbReference type="NCBI Taxonomy" id="3818"/>
    <lineage>
        <taxon>Eukaryota</taxon>
        <taxon>Viridiplantae</taxon>
        <taxon>Streptophyta</taxon>
        <taxon>Embryophyta</taxon>
        <taxon>Tracheophyta</taxon>
        <taxon>Spermatophyta</taxon>
        <taxon>Magnoliopsida</taxon>
        <taxon>eudicotyledons</taxon>
        <taxon>Gunneridae</taxon>
        <taxon>Pentapetalae</taxon>
        <taxon>rosids</taxon>
        <taxon>fabids</taxon>
        <taxon>Fabales</taxon>
        <taxon>Fabaceae</taxon>
        <taxon>Papilionoideae</taxon>
        <taxon>50 kb inversion clade</taxon>
        <taxon>dalbergioids sensu lato</taxon>
        <taxon>Dalbergieae</taxon>
        <taxon>Pterocarpus clade</taxon>
        <taxon>Arachis</taxon>
    </lineage>
</organism>
<keyword evidence="3 7" id="KW-0064">Aspartyl protease</keyword>